<evidence type="ECO:0000256" key="2">
    <source>
        <dbReference type="SAM" id="MobiDB-lite"/>
    </source>
</evidence>
<dbReference type="InterPro" id="IPR056810">
    <property type="entry name" value="GNC1-like_N"/>
</dbReference>
<sequence length="802" mass="84033">MALSDEDLLSAIKVLAQDFPFKEASECREWTDELASRCAERCAEKDAEPLSPDVCKAILQFVFSVAAPQAAEHRPLQWSCLELVAAAGRATARQEGAGSRADLHGFLFRLAKKEAKSQPVWKPRMLILMLQWVTRWIQVSGFGKVLEGLGEDAFDRKVVTSFAEALYGELGASDRWRPRWSLKASRSLCRLLHLCPLFAEHAAGWVAKKPEEAPAVLVAALGAESVAYPESFTGRGALVEAYAKGVLESKGAASDGNLAAWASVVAVVTPEEFEKQLLPLALRMTKRNPAATAASVPSMASHLRLDLSGQSRELLDPYGLELLKDKEKRPRGLRLVRSVAQGSRDACALLAVVEAWMESLKKAGKVDDKQAILLATATLADGLAPGACAGDAAEVVRRVLDAKGALVKCAGEDANEETRGLGYRAVGSLASQLPAAEREAAVKVLLKPLSDKKATDPVKLAAVSALVGIAQLAGEAPMPGSGAVLEGALPLVTVGATKPAQRFQSLLAWAACVRCSADDLAKALKKDHLVVLKDGSSFVNSVATILKAPAPELHAQAQLWGALLAGRVAGLLDPAAAAQGLAEKGSVLCIPPAPFAEALPTARSAVVLLACLHERGRGDGGQGAGAGRPSRPAESPAARAGLLEAAAGAGGFEPLLLLLAQALLAWLAELSQTPAKQRQVSNASLRDTLLDLCRAASRSSVAPRPETLALLALAAHHPMLSSRAWPAPKLWGHLCSAGPLAERVEQAPAALWQAVRTLVGAARALPAADSTGFRRAACALAGALDPGRAPAEGAKETGCTRR</sequence>
<gene>
    <name evidence="4" type="ORF">PCOR1329_LOCUS24799</name>
</gene>
<name>A0ABN9S081_9DINO</name>
<evidence type="ECO:0000313" key="5">
    <source>
        <dbReference type="Proteomes" id="UP001189429"/>
    </source>
</evidence>
<comment type="caution">
    <text evidence="4">The sequence shown here is derived from an EMBL/GenBank/DDBJ whole genome shotgun (WGS) entry which is preliminary data.</text>
</comment>
<reference evidence="4" key="1">
    <citation type="submission" date="2023-10" db="EMBL/GenBank/DDBJ databases">
        <authorList>
            <person name="Chen Y."/>
            <person name="Shah S."/>
            <person name="Dougan E. K."/>
            <person name="Thang M."/>
            <person name="Chan C."/>
        </authorList>
    </citation>
    <scope>NUCLEOTIDE SEQUENCE [LARGE SCALE GENOMIC DNA]</scope>
</reference>
<dbReference type="Proteomes" id="UP001189429">
    <property type="component" value="Unassembled WGS sequence"/>
</dbReference>
<organism evidence="4 5">
    <name type="scientific">Prorocentrum cordatum</name>
    <dbReference type="NCBI Taxonomy" id="2364126"/>
    <lineage>
        <taxon>Eukaryota</taxon>
        <taxon>Sar</taxon>
        <taxon>Alveolata</taxon>
        <taxon>Dinophyceae</taxon>
        <taxon>Prorocentrales</taxon>
        <taxon>Prorocentraceae</taxon>
        <taxon>Prorocentrum</taxon>
    </lineage>
</organism>
<evidence type="ECO:0000259" key="3">
    <source>
        <dbReference type="Pfam" id="PF24993"/>
    </source>
</evidence>
<dbReference type="InterPro" id="IPR011989">
    <property type="entry name" value="ARM-like"/>
</dbReference>
<feature type="domain" description="Stalled ribosome sensor GCN1-like N-terminal" evidence="3">
    <location>
        <begin position="237"/>
        <end position="365"/>
    </location>
</feature>
<evidence type="ECO:0000313" key="4">
    <source>
        <dbReference type="EMBL" id="CAK0824372.1"/>
    </source>
</evidence>
<dbReference type="EMBL" id="CAUYUJ010008580">
    <property type="protein sequence ID" value="CAK0824372.1"/>
    <property type="molecule type" value="Genomic_DNA"/>
</dbReference>
<keyword evidence="5" id="KW-1185">Reference proteome</keyword>
<evidence type="ECO:0000256" key="1">
    <source>
        <dbReference type="ARBA" id="ARBA00007366"/>
    </source>
</evidence>
<feature type="compositionally biased region" description="Low complexity" evidence="2">
    <location>
        <begin position="627"/>
        <end position="637"/>
    </location>
</feature>
<comment type="similarity">
    <text evidence="1">Belongs to the GCN1 family.</text>
</comment>
<protein>
    <recommendedName>
        <fullName evidence="3">Stalled ribosome sensor GCN1-like N-terminal domain-containing protein</fullName>
    </recommendedName>
</protein>
<proteinExistence type="inferred from homology"/>
<feature type="region of interest" description="Disordered" evidence="2">
    <location>
        <begin position="618"/>
        <end position="637"/>
    </location>
</feature>
<accession>A0ABN9S081</accession>
<dbReference type="Pfam" id="PF24993">
    <property type="entry name" value="GNC1_N"/>
    <property type="match status" value="1"/>
</dbReference>
<dbReference type="Gene3D" id="1.25.10.10">
    <property type="entry name" value="Leucine-rich Repeat Variant"/>
    <property type="match status" value="1"/>
</dbReference>
<dbReference type="SUPFAM" id="SSF48371">
    <property type="entry name" value="ARM repeat"/>
    <property type="match status" value="1"/>
</dbReference>
<dbReference type="InterPro" id="IPR016024">
    <property type="entry name" value="ARM-type_fold"/>
</dbReference>